<evidence type="ECO:0000313" key="2">
    <source>
        <dbReference type="EMBL" id="VFK34563.1"/>
    </source>
</evidence>
<gene>
    <name evidence="1" type="ORF">BECKMB1821G_GA0114241_10779</name>
    <name evidence="3" type="ORF">BECKMB1821H_GA0114242_10807</name>
    <name evidence="2" type="ORF">BECKMB1821I_GA0114274_10768</name>
</gene>
<proteinExistence type="predicted"/>
<sequence length="45" mass="4928">MPCRGYEPGSPEEWLLYAKSELALARTADSPDSHIGTMSLCSTRV</sequence>
<dbReference type="EMBL" id="CAADFQ010000076">
    <property type="protein sequence ID" value="VFK34563.1"/>
    <property type="molecule type" value="Genomic_DNA"/>
</dbReference>
<name>A0A451BF30_9GAMM</name>
<protein>
    <submittedName>
        <fullName evidence="3">Uncharacterized protein</fullName>
    </submittedName>
</protein>
<dbReference type="AlphaFoldDB" id="A0A451BF30"/>
<evidence type="ECO:0000313" key="1">
    <source>
        <dbReference type="EMBL" id="VFK31115.1"/>
    </source>
</evidence>
<accession>A0A451BF30</accession>
<dbReference type="EMBL" id="CAADGH010000080">
    <property type="protein sequence ID" value="VFK76880.1"/>
    <property type="molecule type" value="Genomic_DNA"/>
</dbReference>
<evidence type="ECO:0000313" key="3">
    <source>
        <dbReference type="EMBL" id="VFK76880.1"/>
    </source>
</evidence>
<organism evidence="3">
    <name type="scientific">Candidatus Kentrum sp. MB</name>
    <dbReference type="NCBI Taxonomy" id="2138164"/>
    <lineage>
        <taxon>Bacteria</taxon>
        <taxon>Pseudomonadati</taxon>
        <taxon>Pseudomonadota</taxon>
        <taxon>Gammaproteobacteria</taxon>
        <taxon>Candidatus Kentrum</taxon>
    </lineage>
</organism>
<reference evidence="3" key="1">
    <citation type="submission" date="2019-02" db="EMBL/GenBank/DDBJ databases">
        <authorList>
            <person name="Gruber-Vodicka R. H."/>
            <person name="Seah K. B. B."/>
        </authorList>
    </citation>
    <scope>NUCLEOTIDE SEQUENCE</scope>
    <source>
        <strain evidence="1">BECK_BZ197</strain>
        <strain evidence="3">BECK_BZ198</strain>
        <strain evidence="2">BECK_BZ199</strain>
    </source>
</reference>
<dbReference type="EMBL" id="CAADFO010000077">
    <property type="protein sequence ID" value="VFK31115.1"/>
    <property type="molecule type" value="Genomic_DNA"/>
</dbReference>